<feature type="domain" description="Fibronectin type-III" evidence="2">
    <location>
        <begin position="791"/>
        <end position="889"/>
    </location>
</feature>
<proteinExistence type="predicted"/>
<accession>A0A8S3Q8G2</accession>
<evidence type="ECO:0000259" key="2">
    <source>
        <dbReference type="PROSITE" id="PS50853"/>
    </source>
</evidence>
<feature type="domain" description="Fibronectin type-III" evidence="2">
    <location>
        <begin position="620"/>
        <end position="716"/>
    </location>
</feature>
<dbReference type="Proteomes" id="UP000683360">
    <property type="component" value="Unassembled WGS sequence"/>
</dbReference>
<dbReference type="SUPFAM" id="SSF49265">
    <property type="entry name" value="Fibronectin type III"/>
    <property type="match status" value="10"/>
</dbReference>
<gene>
    <name evidence="3" type="ORF">MEDL_6139</name>
</gene>
<dbReference type="OrthoDB" id="8776562at2759"/>
<evidence type="ECO:0000313" key="4">
    <source>
        <dbReference type="Proteomes" id="UP000683360"/>
    </source>
</evidence>
<comment type="caution">
    <text evidence="3">The sequence shown here is derived from an EMBL/GenBank/DDBJ whole genome shotgun (WGS) entry which is preliminary data.</text>
</comment>
<name>A0A8S3Q8G2_MYTED</name>
<feature type="domain" description="Fibronectin type-III" evidence="2">
    <location>
        <begin position="1373"/>
        <end position="1471"/>
    </location>
</feature>
<dbReference type="PANTHER" id="PTHR13817">
    <property type="entry name" value="TITIN"/>
    <property type="match status" value="1"/>
</dbReference>
<dbReference type="PANTHER" id="PTHR13817:SF166">
    <property type="entry name" value="NEURONAL IGCAM-RELATED"/>
    <property type="match status" value="1"/>
</dbReference>
<dbReference type="EC" id="2.7.11.1" evidence="3"/>
<keyword evidence="1" id="KW-0677">Repeat</keyword>
<feature type="domain" description="Fibronectin type-III" evidence="2">
    <location>
        <begin position="520"/>
        <end position="619"/>
    </location>
</feature>
<protein>
    <submittedName>
        <fullName evidence="3">TTN</fullName>
        <ecNumber evidence="3">2.7.11.1</ecNumber>
    </submittedName>
</protein>
<feature type="domain" description="Fibronectin type-III" evidence="2">
    <location>
        <begin position="1673"/>
        <end position="1768"/>
    </location>
</feature>
<dbReference type="GO" id="GO:0004674">
    <property type="term" value="F:protein serine/threonine kinase activity"/>
    <property type="evidence" value="ECO:0007669"/>
    <property type="project" value="UniProtKB-EC"/>
</dbReference>
<evidence type="ECO:0000313" key="3">
    <source>
        <dbReference type="EMBL" id="CAG2190875.1"/>
    </source>
</evidence>
<dbReference type="EMBL" id="CAJPWZ010000342">
    <property type="protein sequence ID" value="CAG2190875.1"/>
    <property type="molecule type" value="Genomic_DNA"/>
</dbReference>
<feature type="domain" description="Fibronectin type-III" evidence="2">
    <location>
        <begin position="1179"/>
        <end position="1277"/>
    </location>
</feature>
<dbReference type="InterPro" id="IPR003961">
    <property type="entry name" value="FN3_dom"/>
</dbReference>
<organism evidence="3 4">
    <name type="scientific">Mytilus edulis</name>
    <name type="common">Blue mussel</name>
    <dbReference type="NCBI Taxonomy" id="6550"/>
    <lineage>
        <taxon>Eukaryota</taxon>
        <taxon>Metazoa</taxon>
        <taxon>Spiralia</taxon>
        <taxon>Lophotrochozoa</taxon>
        <taxon>Mollusca</taxon>
        <taxon>Bivalvia</taxon>
        <taxon>Autobranchia</taxon>
        <taxon>Pteriomorphia</taxon>
        <taxon>Mytilida</taxon>
        <taxon>Mytiloidea</taxon>
        <taxon>Mytilidae</taxon>
        <taxon>Mytilinae</taxon>
        <taxon>Mytilus</taxon>
    </lineage>
</organism>
<keyword evidence="3" id="KW-0808">Transferase</keyword>
<feature type="domain" description="Fibronectin type-III" evidence="2">
    <location>
        <begin position="176"/>
        <end position="269"/>
    </location>
</feature>
<dbReference type="InterPro" id="IPR050964">
    <property type="entry name" value="Striated_Muscle_Regulatory"/>
</dbReference>
<dbReference type="PROSITE" id="PS50853">
    <property type="entry name" value="FN3"/>
    <property type="match status" value="9"/>
</dbReference>
<reference evidence="3" key="1">
    <citation type="submission" date="2021-03" db="EMBL/GenBank/DDBJ databases">
        <authorList>
            <person name="Bekaert M."/>
        </authorList>
    </citation>
    <scope>NUCLEOTIDE SEQUENCE</scope>
</reference>
<sequence>MDSKLKSVRAGHKGAVTKLLVKFDELKSKTDTEVDEVKALDDAVTQKQKTLIDLNNRLLEQTSEENLEQEITDSDEYMYELDCKIRQIRKFIKSFETNTIISHDTVGPSTSRLNPDAYHFTPEARVDMNRCAIDSMNQQYSINAPALHTRPSENVMFQVPSDMMSFVIKQKGRPDFPTNRPYVERNGQLIHLKWEMARKRNENSIWYTIEMNRMEESAQWNAILTDITLSSVTMEDEHSTEDVSFRVFAENEVGKTSPTLPAILKRREKRKNDLQADENETNKYFTQIQSNELVQKNISLLNNKSKTIHGISSVTGEKNTKYGSTLPKGATLAAPETLEVFMEYNTVILRWKSSTSTERLILNPETYSIENSSDDGKSWSLLTDGLEGLEQKLDSFPVGKYQFRVKAHNRFGSSQVTNPVKTTPTAPKSLEVLIENYNIILRWKSATLLERQKYNLETYSIEISSDDGKSWSLLVDGLKGLEQKWNKWSVGISYQFRVKAHNRFGSSEGTNPVKFVREPPPNAPQTLEVLMENNTVILRWKSSTSKERLISNPETYSIEMSSDDGKSWSLVSNEIEGLEEEWNAFPVGKHYQFRVTAHNKFGSSKVTNPVKFVRELPPNAPQTLEVLMENNTVILRWKSSTPKERLISNPETYSIEMSSDDGISWSLLTDGLERLEEKWDATPIGECYQFRVKAHNRFGSSEVTNPVKFVRHVREPPPSAPHTLEVLMENKIFILRWKSFTPKERLISNPETYSIEKSRDDGKSWSLLTDGLEQLEKKWMHSQSENITKPPPSSPQTLEVLMENNTVILRWKSSTSKERLISNPETYSIDMSSDDGISWSLLTDGLEGLEQKWDAIPIGARYQFRVKAHNKFGSSKVTNPVKFVREPPPNAPQTLEVLMKNYTVILRWKSSTPKERLISNPETYSIEMSSDDGKSWSLPSDNIKGFEHALVAFPVGKHYQFRVTAHNKFGASKVTNPVKFVREPPPSAPQTLEVLMKNNVIILRWKSSTPKERLISNPETYSIEKSSDDGKSWLLLTDGLKRLEQKWSIFPVGKHYQFRVKAHNKFGSSEVTNPVKFVREPPPNAPQTLEVLMENNTVILCWKSSTSKERLISNPETYSIEMSIDDGKSWSLLADGLERLEHKWDAFPVGKHYQFRVKAHNKFGASKVTNPVKFVREPPPSAPQTLEVLMENNTVILCWKSSTSRERLISNPETYSIEMSSDDGKSWSLLADGLERLEHKWDATPIGECYHFRVKAHNKFGSSEVTNPVKFVREPPPSAPQTLEVLMENNTVILCWKSSTSKERLISNPETYSIEMSIDDGKSWSLLADGLERLEHKWDAFPVGKHYQFRVKAHNKFGSSKVTNPVKFVREPPPNAPQTLEVLMENNTVILRWKSSTSKERLISNPETYSIEMSSDDGKSWSLLSDGLERLEQKWDATPIGECYHFRVKAHNKFGSSKVTNPVKFVREPPPNAPQTLEVLMENNTVILCWKSSTSRERLISNPETYSIEMSIDDGKSWSLLADGLERLEQKWDAIPIVARYQFRVKAHNKFGSSKVTNPVKFVRESPPNAPQTLEVLMESNTVILRWKSSTSKEKLISNPETYSIEMSSDDGKSWSLLSDGLERLEQKWDATPIGECYHFRVKAHNKFGSSKVTNPVKFVRGNINIFGTASNAPQTLEVLMENNTVILCWKSSTSKERLISNPETYSIEMSIDDGKSWSLLTDGLERLEHKWDAFPVGKHYQFRVKAHNKFGSSEVTNPVKFVRVTSIFLEVIINNNIVTFRWKSTTNPQKSKSDPLTYSIELSVDNGKSWFRYMDGLTSLDFSSDNLEYGIPYKIRVKAHSPFGASKATDVEEFVKGFWITKSSLRDKIHGILKRKTFCYGSKSEANNWYDSANGEPKIKTSE</sequence>
<feature type="domain" description="Fibronectin type-III" evidence="2">
    <location>
        <begin position="985"/>
        <end position="1083"/>
    </location>
</feature>
<dbReference type="InterPro" id="IPR013783">
    <property type="entry name" value="Ig-like_fold"/>
</dbReference>
<dbReference type="Gene3D" id="2.60.40.10">
    <property type="entry name" value="Immunoglobulins"/>
    <property type="match status" value="16"/>
</dbReference>
<dbReference type="InterPro" id="IPR036116">
    <property type="entry name" value="FN3_sf"/>
</dbReference>
<evidence type="ECO:0000256" key="1">
    <source>
        <dbReference type="ARBA" id="ARBA00022737"/>
    </source>
</evidence>
<dbReference type="CDD" id="cd00063">
    <property type="entry name" value="FN3"/>
    <property type="match status" value="15"/>
</dbReference>
<feature type="domain" description="Fibronectin type-III" evidence="2">
    <location>
        <begin position="1567"/>
        <end position="1665"/>
    </location>
</feature>
<keyword evidence="4" id="KW-1185">Reference proteome</keyword>
<dbReference type="SMART" id="SM00060">
    <property type="entry name" value="FN3"/>
    <property type="match status" value="16"/>
</dbReference>